<evidence type="ECO:0000259" key="3">
    <source>
        <dbReference type="Pfam" id="PF03109"/>
    </source>
</evidence>
<evidence type="ECO:0000256" key="1">
    <source>
        <dbReference type="ARBA" id="ARBA00009670"/>
    </source>
</evidence>
<comment type="similarity">
    <text evidence="1">Belongs to the protein kinase superfamily. ADCK protein kinase family.</text>
</comment>
<keyword evidence="4" id="KW-0808">Transferase</keyword>
<feature type="domain" description="ABC1 atypical kinase-like" evidence="3">
    <location>
        <begin position="85"/>
        <end position="340"/>
    </location>
</feature>
<keyword evidence="2" id="KW-0812">Transmembrane</keyword>
<keyword evidence="2" id="KW-0472">Membrane</keyword>
<accession>A0A2H5Y9X6</accession>
<gene>
    <name evidence="4" type="primary">ubiB</name>
    <name evidence="4" type="ORF">HRbin22_02487</name>
</gene>
<evidence type="ECO:0000313" key="4">
    <source>
        <dbReference type="EMBL" id="GBD10220.1"/>
    </source>
</evidence>
<comment type="caution">
    <text evidence="4">The sequence shown here is derived from an EMBL/GenBank/DDBJ whole genome shotgun (WGS) entry which is preliminary data.</text>
</comment>
<dbReference type="Proteomes" id="UP000236642">
    <property type="component" value="Unassembled WGS sequence"/>
</dbReference>
<evidence type="ECO:0000313" key="5">
    <source>
        <dbReference type="Proteomes" id="UP000236642"/>
    </source>
</evidence>
<sequence length="548" mass="62289">MASVRFFQVLGFALRLLVHVVVWELLLRRLRPAWVRQTAPQRYRGWASAFRDLAVRLGGALIKLGQFLSARVDLLPDFVTEELARLQDEVPAEPFERIRPLIERELGQPLEAAFRAFEPVAAAGASLGQVHRAWLPDGTPVMVKVQRPGIERLLAADLAALTAVARILSLYPPLRRRVHLDRLLQEFARTLSMELDYVAEARHAEQFARNFADDPGVRIPRPFWSHTRRRVLVLEDVTAIKITDLAAIEAAGISRAAVARRLYQTYLRQVFYDGFFHADPHPGNLFVEPLDGEGPTDGGRPFRLTFVDFGMVGRITPEARRWLREAAIGLGTRDARRIVRAMHALGFLLPEADLEAIAQAVERLLDRMWGLSMAQLQEWSLAEAEALFLEFRELLQRFPFQIPQEFLLLGRTLGILAGLVTRLDPGFDIFAEAEPFARRLLEEEAPSLSELVLEILRPFLRIPMDLGRFLERSLAGEIRWQVTFPEARETLTLIAEGFQRLVWQITGFVWVLLALFALLNQQPALAGALFGIGGLWLLWGLRPLRRRR</sequence>
<dbReference type="InterPro" id="IPR050154">
    <property type="entry name" value="UbiB_kinase"/>
</dbReference>
<organism evidence="4 5">
    <name type="scientific">Candidatus Thermoflexus japonica</name>
    <dbReference type="NCBI Taxonomy" id="2035417"/>
    <lineage>
        <taxon>Bacteria</taxon>
        <taxon>Bacillati</taxon>
        <taxon>Chloroflexota</taxon>
        <taxon>Thermoflexia</taxon>
        <taxon>Thermoflexales</taxon>
        <taxon>Thermoflexaceae</taxon>
        <taxon>Thermoflexus</taxon>
    </lineage>
</organism>
<feature type="transmembrane region" description="Helical" evidence="2">
    <location>
        <begin position="524"/>
        <end position="541"/>
    </location>
</feature>
<protein>
    <recommendedName>
        <fullName evidence="3">ABC1 atypical kinase-like domain-containing protein</fullName>
    </recommendedName>
</protein>
<name>A0A2H5Y9X6_9CHLR</name>
<reference evidence="5" key="1">
    <citation type="submission" date="2017-09" db="EMBL/GenBank/DDBJ databases">
        <title>Metaegenomics of thermophilic ammonia-oxidizing enrichment culture.</title>
        <authorList>
            <person name="Kato S."/>
            <person name="Suzuki K."/>
        </authorList>
    </citation>
    <scope>NUCLEOTIDE SEQUENCE [LARGE SCALE GENOMIC DNA]</scope>
</reference>
<dbReference type="EMBL" id="BEHY01000129">
    <property type="protein sequence ID" value="GBD10220.1"/>
    <property type="molecule type" value="Genomic_DNA"/>
</dbReference>
<dbReference type="GO" id="GO:0016740">
    <property type="term" value="F:transferase activity"/>
    <property type="evidence" value="ECO:0007669"/>
    <property type="project" value="UniProtKB-KW"/>
</dbReference>
<dbReference type="PANTHER" id="PTHR10566">
    <property type="entry name" value="CHAPERONE-ACTIVITY OF BC1 COMPLEX CABC1 -RELATED"/>
    <property type="match status" value="1"/>
</dbReference>
<dbReference type="SUPFAM" id="SSF56112">
    <property type="entry name" value="Protein kinase-like (PK-like)"/>
    <property type="match status" value="1"/>
</dbReference>
<dbReference type="CDD" id="cd05121">
    <property type="entry name" value="ABC1_ADCK3-like"/>
    <property type="match status" value="1"/>
</dbReference>
<feature type="transmembrane region" description="Helical" evidence="2">
    <location>
        <begin position="501"/>
        <end position="518"/>
    </location>
</feature>
<keyword evidence="2" id="KW-1133">Transmembrane helix</keyword>
<dbReference type="InterPro" id="IPR004147">
    <property type="entry name" value="ABC1_dom"/>
</dbReference>
<dbReference type="AlphaFoldDB" id="A0A2H5Y9X6"/>
<dbReference type="Pfam" id="PF03109">
    <property type="entry name" value="ABC1"/>
    <property type="match status" value="1"/>
</dbReference>
<dbReference type="PANTHER" id="PTHR10566:SF113">
    <property type="entry name" value="PROTEIN ACTIVITY OF BC1 COMPLEX KINASE 7, CHLOROPLASTIC"/>
    <property type="match status" value="1"/>
</dbReference>
<dbReference type="InterPro" id="IPR011009">
    <property type="entry name" value="Kinase-like_dom_sf"/>
</dbReference>
<evidence type="ECO:0000256" key="2">
    <source>
        <dbReference type="SAM" id="Phobius"/>
    </source>
</evidence>
<feature type="transmembrane region" description="Helical" evidence="2">
    <location>
        <begin position="6"/>
        <end position="27"/>
    </location>
</feature>
<proteinExistence type="inferred from homology"/>